<keyword evidence="4 5" id="KW-0012">Acyltransferase</keyword>
<dbReference type="SMART" id="SM01266">
    <property type="entry name" value="Mac"/>
    <property type="match status" value="1"/>
</dbReference>
<dbReference type="EC" id="2.3.1.-" evidence="5"/>
<dbReference type="Pfam" id="PF00132">
    <property type="entry name" value="Hexapep"/>
    <property type="match status" value="1"/>
</dbReference>
<feature type="domain" description="Maltose/galactoside acetyltransferase" evidence="6">
    <location>
        <begin position="6"/>
        <end position="60"/>
    </location>
</feature>
<dbReference type="SUPFAM" id="SSF51161">
    <property type="entry name" value="Trimeric LpxA-like enzymes"/>
    <property type="match status" value="1"/>
</dbReference>
<evidence type="ECO:0000256" key="5">
    <source>
        <dbReference type="RuleBase" id="RU367021"/>
    </source>
</evidence>
<accession>A0A430ASW4</accession>
<dbReference type="GO" id="GO:0008870">
    <property type="term" value="F:galactoside O-acetyltransferase activity"/>
    <property type="evidence" value="ECO:0007669"/>
    <property type="project" value="TreeGrafter"/>
</dbReference>
<evidence type="ECO:0000256" key="4">
    <source>
        <dbReference type="ARBA" id="ARBA00023315"/>
    </source>
</evidence>
<evidence type="ECO:0000256" key="1">
    <source>
        <dbReference type="ARBA" id="ARBA00007274"/>
    </source>
</evidence>
<dbReference type="FunFam" id="2.160.10.10:FF:000025">
    <property type="entry name" value="Hexapeptide-repeat containing-acetyltransferase"/>
    <property type="match status" value="1"/>
</dbReference>
<organism evidence="7 8">
    <name type="scientific">Vagococcus acidifermentans</name>
    <dbReference type="NCBI Taxonomy" id="564710"/>
    <lineage>
        <taxon>Bacteria</taxon>
        <taxon>Bacillati</taxon>
        <taxon>Bacillota</taxon>
        <taxon>Bacilli</taxon>
        <taxon>Lactobacillales</taxon>
        <taxon>Enterococcaceae</taxon>
        <taxon>Vagococcus</taxon>
    </lineage>
</organism>
<dbReference type="EMBL" id="NGKC01000009">
    <property type="protein sequence ID" value="RSU11143.1"/>
    <property type="molecule type" value="Genomic_DNA"/>
</dbReference>
<dbReference type="InterPro" id="IPR039369">
    <property type="entry name" value="LacA-like"/>
</dbReference>
<gene>
    <name evidence="7" type="ORF">CBF27_08555</name>
</gene>
<evidence type="ECO:0000313" key="7">
    <source>
        <dbReference type="EMBL" id="RSU11143.1"/>
    </source>
</evidence>
<dbReference type="OrthoDB" id="9812571at2"/>
<evidence type="ECO:0000256" key="2">
    <source>
        <dbReference type="ARBA" id="ARBA00022679"/>
    </source>
</evidence>
<comment type="caution">
    <text evidence="7">The sequence shown here is derived from an EMBL/GenBank/DDBJ whole genome shotgun (WGS) entry which is preliminary data.</text>
</comment>
<dbReference type="PANTHER" id="PTHR43017">
    <property type="entry name" value="GALACTOSIDE O-ACETYLTRANSFERASE"/>
    <property type="match status" value="1"/>
</dbReference>
<dbReference type="InterPro" id="IPR024688">
    <property type="entry name" value="Mac_dom"/>
</dbReference>
<dbReference type="PANTHER" id="PTHR43017:SF1">
    <property type="entry name" value="ACETYLTRANSFERASE YJL218W-RELATED"/>
    <property type="match status" value="1"/>
</dbReference>
<dbReference type="CDD" id="cd03357">
    <property type="entry name" value="LbH_MAT_GAT"/>
    <property type="match status" value="1"/>
</dbReference>
<dbReference type="InterPro" id="IPR011004">
    <property type="entry name" value="Trimer_LpxA-like_sf"/>
</dbReference>
<dbReference type="Proteomes" id="UP000286773">
    <property type="component" value="Unassembled WGS sequence"/>
</dbReference>
<evidence type="ECO:0000256" key="3">
    <source>
        <dbReference type="ARBA" id="ARBA00022737"/>
    </source>
</evidence>
<evidence type="ECO:0000313" key="8">
    <source>
        <dbReference type="Proteomes" id="UP000286773"/>
    </source>
</evidence>
<keyword evidence="8" id="KW-1185">Reference proteome</keyword>
<keyword evidence="3" id="KW-0677">Repeat</keyword>
<evidence type="ECO:0000259" key="6">
    <source>
        <dbReference type="SMART" id="SM01266"/>
    </source>
</evidence>
<reference evidence="7 8" key="1">
    <citation type="submission" date="2017-05" db="EMBL/GenBank/DDBJ databases">
        <title>Vagococcus spp. assemblies.</title>
        <authorList>
            <person name="Gulvik C.A."/>
        </authorList>
    </citation>
    <scope>NUCLEOTIDE SEQUENCE [LARGE SCALE GENOMIC DNA]</scope>
    <source>
        <strain evidence="7 8">LMG 24798</strain>
    </source>
</reference>
<dbReference type="Pfam" id="PF12464">
    <property type="entry name" value="Mac"/>
    <property type="match status" value="1"/>
</dbReference>
<name>A0A430ASW4_9ENTE</name>
<dbReference type="RefSeq" id="WP_126813901.1">
    <property type="nucleotide sequence ID" value="NZ_NGKC01000009.1"/>
</dbReference>
<proteinExistence type="inferred from homology"/>
<dbReference type="Gene3D" id="2.160.10.10">
    <property type="entry name" value="Hexapeptide repeat proteins"/>
    <property type="match status" value="1"/>
</dbReference>
<comment type="similarity">
    <text evidence="1 5">Belongs to the transferase hexapeptide repeat family.</text>
</comment>
<dbReference type="PROSITE" id="PS00101">
    <property type="entry name" value="HEXAPEP_TRANSFERASES"/>
    <property type="match status" value="1"/>
</dbReference>
<keyword evidence="2 5" id="KW-0808">Transferase</keyword>
<dbReference type="InterPro" id="IPR001451">
    <property type="entry name" value="Hexapep"/>
</dbReference>
<protein>
    <recommendedName>
        <fullName evidence="5">Acetyltransferase</fullName>
        <ecNumber evidence="5">2.3.1.-</ecNumber>
    </recommendedName>
</protein>
<dbReference type="InterPro" id="IPR018357">
    <property type="entry name" value="Hexapep_transf_CS"/>
</dbReference>
<dbReference type="AlphaFoldDB" id="A0A430ASW4"/>
<sequence length="214" mass="23663">MMYPEYERMISEKLYLAGDIEAEKKSTTGKALAQKINQLDINDSEAIVALEKQLFGKTGDKIFVNPPLHVDYGFNTYIGENFYANMECVFLDVAKIVIGDNVMLGPRVHLLTPGHPIDAGVRTRGLEFGKAIHIGDNVWIGGNVTVNPGVTIGSNSIIGSGSVVTKDVPENVIAAGNPARVIRHITEEDTRYWQKEEQQYHLEKNNHQPSLADD</sequence>